<evidence type="ECO:0000256" key="2">
    <source>
        <dbReference type="SAM" id="SignalP"/>
    </source>
</evidence>
<keyword evidence="4" id="KW-1185">Reference proteome</keyword>
<comment type="caution">
    <text evidence="3">The sequence shown here is derived from an EMBL/GenBank/DDBJ whole genome shotgun (WGS) entry which is preliminary data.</text>
</comment>
<dbReference type="HOGENOM" id="CLU_483276_0_0_1"/>
<dbReference type="EMBL" id="AMBO01000185">
    <property type="protein sequence ID" value="EKD04951.1"/>
    <property type="molecule type" value="Genomic_DNA"/>
</dbReference>
<evidence type="ECO:0000256" key="1">
    <source>
        <dbReference type="SAM" id="MobiDB-lite"/>
    </source>
</evidence>
<proteinExistence type="predicted"/>
<name>K1VWP2_TRIAC</name>
<feature type="region of interest" description="Disordered" evidence="1">
    <location>
        <begin position="207"/>
        <end position="246"/>
    </location>
</feature>
<accession>K1VWP2</accession>
<evidence type="ECO:0000313" key="3">
    <source>
        <dbReference type="EMBL" id="EKD04951.1"/>
    </source>
</evidence>
<gene>
    <name evidence="3" type="ORF">A1Q2_00751</name>
</gene>
<protein>
    <submittedName>
        <fullName evidence="3">Uncharacterized protein</fullName>
    </submittedName>
</protein>
<keyword evidence="2" id="KW-0732">Signal</keyword>
<evidence type="ECO:0000313" key="4">
    <source>
        <dbReference type="Proteomes" id="UP000006757"/>
    </source>
</evidence>
<feature type="chain" id="PRO_5003852140" evidence="2">
    <location>
        <begin position="20"/>
        <end position="564"/>
    </location>
</feature>
<dbReference type="InParanoid" id="K1VWP2"/>
<reference evidence="3 4" key="1">
    <citation type="journal article" date="2012" name="Eukaryot. Cell">
        <title>Genome sequence of the Trichosporon asahii environmental strain CBS 8904.</title>
        <authorList>
            <person name="Yang R.Y."/>
            <person name="Li H.T."/>
            <person name="Zhu H."/>
            <person name="Zhou G.P."/>
            <person name="Wang M."/>
            <person name="Wang L."/>
        </authorList>
    </citation>
    <scope>NUCLEOTIDE SEQUENCE [LARGE SCALE GENOMIC DNA]</scope>
    <source>
        <strain evidence="3 4">CBS 8904</strain>
    </source>
</reference>
<feature type="compositionally biased region" description="Acidic residues" evidence="1">
    <location>
        <begin position="211"/>
        <end position="246"/>
    </location>
</feature>
<dbReference type="AlphaFoldDB" id="K1VWP2"/>
<sequence length="564" mass="64720">MSHLRGVIVVAWLLTLVSALVIPSRSREDWSPSTLYNLKTSLKTDHAHLSGPTLPHGELAKRRIPYRSRNLVTPPSNVIRAGANEDDRDTTEFFSVDDENRRVATWTWLSPQYVFHDDVDALRGWLMERPDVWVDISDNQPRVWRHGGVEVEVRALFPRSLILSRRVLAFWVAFIGTHRRGTHNGRNDMAPAGNIHFDIINMDITIRPVDPDEDDDSSPGTESDDDPWSDDEDESEGEGDSDSEGDLSEVENQLIDNANASHIVFDFPDTDMGTPPPPYTEYHPWWQIGEFGGPSPYLQKRLERRTFGIFREIWDRLFGHHNVPKEDKPYESLCTCQPRRIVVDLESELRRLQLDHLDLTSYTSEDPTEHERVTGYLSKLQDLPITASNGEKARAIASLLERSDDPSISMVESLETEMCGCSSGNGTDTAGNTKREAPAGLALSNFEDDRWNNQISKSDVDLLRHNLMHNGLTRVDPTWQSFQFRNAYVSWSKKFSSDTEGVAAPSWEEIYEYVDAFYNRVNWGNEDWWKEYEPIKWSTSYRDVLFGQRKMRLCISSRPKRCLD</sequence>
<dbReference type="Proteomes" id="UP000006757">
    <property type="component" value="Unassembled WGS sequence"/>
</dbReference>
<feature type="signal peptide" evidence="2">
    <location>
        <begin position="1"/>
        <end position="19"/>
    </location>
</feature>
<organism evidence="3 4">
    <name type="scientific">Trichosporon asahii var. asahii (strain CBS 8904)</name>
    <name type="common">Yeast</name>
    <dbReference type="NCBI Taxonomy" id="1220162"/>
    <lineage>
        <taxon>Eukaryota</taxon>
        <taxon>Fungi</taxon>
        <taxon>Dikarya</taxon>
        <taxon>Basidiomycota</taxon>
        <taxon>Agaricomycotina</taxon>
        <taxon>Tremellomycetes</taxon>
        <taxon>Trichosporonales</taxon>
        <taxon>Trichosporonaceae</taxon>
        <taxon>Trichosporon</taxon>
    </lineage>
</organism>